<dbReference type="InterPro" id="IPR022742">
    <property type="entry name" value="Hydrolase_4"/>
</dbReference>
<dbReference type="InterPro" id="IPR029058">
    <property type="entry name" value="AB_hydrolase_fold"/>
</dbReference>
<sequence>MRRRTIVLDDGFRVGVTQHGQGTPLVFLHGLSVSARAYEELFRELAERGFEVTALDAVNHGRTDSLPWGHTVEDMIEVTAKALTALGIDTAVMVGHSMGGGMVVEFAARFPERTVAAILLDAAAGIEHHNNIKVAPTSTIPFRAVQKLAGAMIDCLGDGFHGLSLRDCEESVSFLGRLRSSVSGMRFVRAAYALMKADTPPLLEKMRANSVPTAVIHGEFDQIVPLAAGESAAEAAGGQVYVVEGGFHSWMIADPDLGAAAIQVALQGAVW</sequence>
<feature type="domain" description="Serine aminopeptidase S33" evidence="1">
    <location>
        <begin position="25"/>
        <end position="251"/>
    </location>
</feature>
<evidence type="ECO:0000259" key="1">
    <source>
        <dbReference type="Pfam" id="PF12146"/>
    </source>
</evidence>
<dbReference type="Gene3D" id="3.40.50.1820">
    <property type="entry name" value="alpha/beta hydrolase"/>
    <property type="match status" value="1"/>
</dbReference>
<dbReference type="InterPro" id="IPR000073">
    <property type="entry name" value="AB_hydrolase_1"/>
</dbReference>
<reference evidence="2 3" key="1">
    <citation type="submission" date="2017-08" db="EMBL/GenBank/DDBJ databases">
        <authorList>
            <person name="Patton C.J."/>
            <person name="Kotturi H."/>
            <person name="Stoner T.H."/>
            <person name="Garlena R.A."/>
            <person name="Russell D.A."/>
            <person name="Hatfull G.F."/>
        </authorList>
    </citation>
    <scope>NUCLEOTIDE SEQUENCE [LARGE SCALE GENOMIC DNA]</scope>
</reference>
<evidence type="ECO:0000313" key="2">
    <source>
        <dbReference type="EMBL" id="ATE84801.1"/>
    </source>
</evidence>
<dbReference type="InterPro" id="IPR050471">
    <property type="entry name" value="AB_hydrolase"/>
</dbReference>
<protein>
    <submittedName>
        <fullName evidence="2">Hydrolase</fullName>
    </submittedName>
</protein>
<dbReference type="Pfam" id="PF12146">
    <property type="entry name" value="Hydrolase_4"/>
    <property type="match status" value="1"/>
</dbReference>
<dbReference type="PRINTS" id="PR00111">
    <property type="entry name" value="ABHYDROLASE"/>
</dbReference>
<dbReference type="EMBL" id="MF773750">
    <property type="protein sequence ID" value="ATE84801.1"/>
    <property type="molecule type" value="Genomic_DNA"/>
</dbReference>
<evidence type="ECO:0000313" key="3">
    <source>
        <dbReference type="Proteomes" id="UP000223409"/>
    </source>
</evidence>
<organism evidence="2 3">
    <name type="scientific">Mycobacterium phage OKCentral2016</name>
    <dbReference type="NCBI Taxonomy" id="2040289"/>
    <lineage>
        <taxon>Viruses</taxon>
        <taxon>Duplodnaviria</taxon>
        <taxon>Heunggongvirae</taxon>
        <taxon>Uroviricota</taxon>
        <taxon>Caudoviricetes</taxon>
        <taxon>Fromanvirus</taxon>
        <taxon>Fromanvirus goose</taxon>
    </lineage>
</organism>
<dbReference type="PANTHER" id="PTHR43433">
    <property type="entry name" value="HYDROLASE, ALPHA/BETA FOLD FAMILY PROTEIN"/>
    <property type="match status" value="1"/>
</dbReference>
<dbReference type="GO" id="GO:0016787">
    <property type="term" value="F:hydrolase activity"/>
    <property type="evidence" value="ECO:0007669"/>
    <property type="project" value="UniProtKB-KW"/>
</dbReference>
<name>A0A291AV30_9CAUD</name>
<dbReference type="Proteomes" id="UP000223409">
    <property type="component" value="Genome"/>
</dbReference>
<gene>
    <name evidence="2" type="primary">59</name>
    <name evidence="2" type="ORF">OKCENTRAL2016_59</name>
</gene>
<accession>A0A291AV30</accession>
<proteinExistence type="predicted"/>
<dbReference type="SUPFAM" id="SSF53474">
    <property type="entry name" value="alpha/beta-Hydrolases"/>
    <property type="match status" value="1"/>
</dbReference>
<keyword evidence="2" id="KW-0378">Hydrolase</keyword>
<dbReference type="PANTHER" id="PTHR43433:SF1">
    <property type="entry name" value="BLL5160 PROTEIN"/>
    <property type="match status" value="1"/>
</dbReference>